<dbReference type="AlphaFoldDB" id="Q2SLS0"/>
<protein>
    <recommendedName>
        <fullName evidence="2">DUF4124 domain-containing protein</fullName>
    </recommendedName>
</protein>
<dbReference type="EMBL" id="CP000155">
    <property type="protein sequence ID" value="ABC28404.1"/>
    <property type="molecule type" value="Genomic_DNA"/>
</dbReference>
<dbReference type="STRING" id="349521.HCH_01547"/>
<reference evidence="3 4" key="1">
    <citation type="journal article" date="2005" name="Nucleic Acids Res.">
        <title>Genomic blueprint of Hahella chejuensis, a marine microbe producing an algicidal agent.</title>
        <authorList>
            <person name="Jeong H."/>
            <person name="Yim J.H."/>
            <person name="Lee C."/>
            <person name="Choi S.-H."/>
            <person name="Park Y.K."/>
            <person name="Yoon S.H."/>
            <person name="Hur C.-G."/>
            <person name="Kang H.-Y."/>
            <person name="Kim D."/>
            <person name="Lee H.H."/>
            <person name="Park K.H."/>
            <person name="Park S.-H."/>
            <person name="Park H.-S."/>
            <person name="Lee H.K."/>
            <person name="Oh T.K."/>
            <person name="Kim J.F."/>
        </authorList>
    </citation>
    <scope>NUCLEOTIDE SEQUENCE [LARGE SCALE GENOMIC DNA]</scope>
    <source>
        <strain evidence="3 4">KCTC 2396</strain>
    </source>
</reference>
<dbReference type="Pfam" id="PF13511">
    <property type="entry name" value="DUF4124"/>
    <property type="match status" value="1"/>
</dbReference>
<evidence type="ECO:0000313" key="4">
    <source>
        <dbReference type="Proteomes" id="UP000000238"/>
    </source>
</evidence>
<feature type="compositionally biased region" description="Low complexity" evidence="1">
    <location>
        <begin position="68"/>
        <end position="82"/>
    </location>
</feature>
<dbReference type="InterPro" id="IPR025392">
    <property type="entry name" value="DUF4124"/>
</dbReference>
<organism evidence="3 4">
    <name type="scientific">Hahella chejuensis (strain KCTC 2396)</name>
    <dbReference type="NCBI Taxonomy" id="349521"/>
    <lineage>
        <taxon>Bacteria</taxon>
        <taxon>Pseudomonadati</taxon>
        <taxon>Pseudomonadota</taxon>
        <taxon>Gammaproteobacteria</taxon>
        <taxon>Oceanospirillales</taxon>
        <taxon>Hahellaceae</taxon>
        <taxon>Hahella</taxon>
    </lineage>
</organism>
<proteinExistence type="predicted"/>
<name>Q2SLS0_HAHCH</name>
<dbReference type="Proteomes" id="UP000000238">
    <property type="component" value="Chromosome"/>
</dbReference>
<evidence type="ECO:0000259" key="2">
    <source>
        <dbReference type="Pfam" id="PF13511"/>
    </source>
</evidence>
<evidence type="ECO:0000256" key="1">
    <source>
        <dbReference type="SAM" id="MobiDB-lite"/>
    </source>
</evidence>
<feature type="domain" description="DUF4124" evidence="2">
    <location>
        <begin position="121"/>
        <end position="140"/>
    </location>
</feature>
<dbReference type="OrthoDB" id="256673at2"/>
<dbReference type="RefSeq" id="WP_011395477.1">
    <property type="nucleotide sequence ID" value="NC_007645.1"/>
</dbReference>
<dbReference type="KEGG" id="hch:HCH_01547"/>
<sequence>MKRWLLQLLVVVALVPAVWFISTPDQRRTYLTLLNLPQDPSWLHEGNLLALLGSAPQRPPEAEPFTETSSTPDAPASSAMSSQEAAPNVLSALRQMAHSALPQTLCGKTATRDIRDVETPQIYKWTDANGRVHFSDSAQNKSAQFVGESYASQKKYFDFKLTSKGMPRNGLVEDKIRAAAQQVYTQLEAYLAPERRRQIILNLELYGDRAEYEALRKKVFPGFNAAAFFSHGANTIYMVNEDQLETTVAIAKHEVVHAVLAGLVGPMPTWLNEGMAEYLEHGGLPYKALPIDLSENAINQLLATKHQDFYNASAESNYMASHKLVAYLNSSGEGRRVIADIFNDLAEAPCSQVDSLGAVTSAMGDVGHLAKLL</sequence>
<accession>Q2SLS0</accession>
<keyword evidence="4" id="KW-1185">Reference proteome</keyword>
<feature type="region of interest" description="Disordered" evidence="1">
    <location>
        <begin position="54"/>
        <end position="84"/>
    </location>
</feature>
<gene>
    <name evidence="3" type="ordered locus">HCH_01547</name>
</gene>
<dbReference type="HOGENOM" id="CLU_741385_0_0_6"/>
<evidence type="ECO:0000313" key="3">
    <source>
        <dbReference type="EMBL" id="ABC28404.1"/>
    </source>
</evidence>